<reference evidence="1 2" key="1">
    <citation type="submission" date="2020-04" db="EMBL/GenBank/DDBJ databases">
        <title>Enterovirga sp. isolate from soil.</title>
        <authorList>
            <person name="Chea S."/>
            <person name="Kim D.-U."/>
        </authorList>
    </citation>
    <scope>NUCLEOTIDE SEQUENCE [LARGE SCALE GENOMIC DNA]</scope>
    <source>
        <strain evidence="1 2">DB1703</strain>
    </source>
</reference>
<dbReference type="SUPFAM" id="SSF46955">
    <property type="entry name" value="Putative DNA-binding domain"/>
    <property type="match status" value="1"/>
</dbReference>
<evidence type="ECO:0008006" key="3">
    <source>
        <dbReference type="Google" id="ProtNLM"/>
    </source>
</evidence>
<dbReference type="RefSeq" id="WP_171219657.1">
    <property type="nucleotide sequence ID" value="NZ_JABEPP010000005.1"/>
</dbReference>
<gene>
    <name evidence="1" type="ORF">HJG44_17665</name>
</gene>
<comment type="caution">
    <text evidence="1">The sequence shown here is derived from an EMBL/GenBank/DDBJ whole genome shotgun (WGS) entry which is preliminary data.</text>
</comment>
<dbReference type="AlphaFoldDB" id="A0A849I318"/>
<dbReference type="InterPro" id="IPR009061">
    <property type="entry name" value="DNA-bd_dom_put_sf"/>
</dbReference>
<sequence>MRFETAQVLELAGISKETLRHWKGILAPISDHDGRSHRYTYPELVSLCVISQAVQKLGLPVSRFGETATWLFAEIEARTKPANLPMALLIVGSEMEFGDDRDLPEVETITVVRVDRVMERLRATVLDPGPQIAQLDLPFEHAKVVALTPSPRRRA</sequence>
<name>A0A849I318_9HYPH</name>
<protein>
    <recommendedName>
        <fullName evidence="3">MerR family transcriptional regulator</fullName>
    </recommendedName>
</protein>
<dbReference type="EMBL" id="JABEPP010000005">
    <property type="protein sequence ID" value="NNM74196.1"/>
    <property type="molecule type" value="Genomic_DNA"/>
</dbReference>
<organism evidence="1 2">
    <name type="scientific">Enterovirga aerilata</name>
    <dbReference type="NCBI Taxonomy" id="2730920"/>
    <lineage>
        <taxon>Bacteria</taxon>
        <taxon>Pseudomonadati</taxon>
        <taxon>Pseudomonadota</taxon>
        <taxon>Alphaproteobacteria</taxon>
        <taxon>Hyphomicrobiales</taxon>
        <taxon>Methylobacteriaceae</taxon>
        <taxon>Enterovirga</taxon>
    </lineage>
</organism>
<dbReference type="Proteomes" id="UP000564885">
    <property type="component" value="Unassembled WGS sequence"/>
</dbReference>
<evidence type="ECO:0000313" key="2">
    <source>
        <dbReference type="Proteomes" id="UP000564885"/>
    </source>
</evidence>
<dbReference type="Gene3D" id="1.10.1660.10">
    <property type="match status" value="1"/>
</dbReference>
<evidence type="ECO:0000313" key="1">
    <source>
        <dbReference type="EMBL" id="NNM74196.1"/>
    </source>
</evidence>
<keyword evidence="2" id="KW-1185">Reference proteome</keyword>
<proteinExistence type="predicted"/>
<accession>A0A849I318</accession>